<keyword evidence="5" id="KW-1185">Reference proteome</keyword>
<protein>
    <submittedName>
        <fullName evidence="4">Glycoside hydrolase family 15 protein</fullName>
    </submittedName>
</protein>
<dbReference type="Pfam" id="PF00723">
    <property type="entry name" value="Glyco_hydro_15"/>
    <property type="match status" value="1"/>
</dbReference>
<evidence type="ECO:0000259" key="2">
    <source>
        <dbReference type="Pfam" id="PF00723"/>
    </source>
</evidence>
<evidence type="ECO:0000313" key="5">
    <source>
        <dbReference type="Proteomes" id="UP001139502"/>
    </source>
</evidence>
<proteinExistence type="predicted"/>
<gene>
    <name evidence="4" type="ORF">NBM05_11725</name>
</gene>
<feature type="domain" description="GH15-like" evidence="2">
    <location>
        <begin position="300"/>
        <end position="663"/>
    </location>
</feature>
<comment type="caution">
    <text evidence="4">The sequence shown here is derived from an EMBL/GenBank/DDBJ whole genome shotgun (WGS) entry which is preliminary data.</text>
</comment>
<evidence type="ECO:0000256" key="1">
    <source>
        <dbReference type="SAM" id="MobiDB-lite"/>
    </source>
</evidence>
<feature type="region of interest" description="Disordered" evidence="1">
    <location>
        <begin position="1"/>
        <end position="31"/>
    </location>
</feature>
<dbReference type="AlphaFoldDB" id="A0A9X2HC60"/>
<feature type="domain" description="Trehalase-like N-terminal" evidence="3">
    <location>
        <begin position="31"/>
        <end position="146"/>
    </location>
</feature>
<dbReference type="PANTHER" id="PTHR31616:SF0">
    <property type="entry name" value="GLUCAN 1,4-ALPHA-GLUCOSIDASE"/>
    <property type="match status" value="1"/>
</dbReference>
<evidence type="ECO:0000313" key="4">
    <source>
        <dbReference type="EMBL" id="MCP3426651.1"/>
    </source>
</evidence>
<accession>A0A9X2HC60</accession>
<dbReference type="InterPro" id="IPR008928">
    <property type="entry name" value="6-hairpin_glycosidase_sf"/>
</dbReference>
<dbReference type="Pfam" id="PF19291">
    <property type="entry name" value="TREH_N"/>
    <property type="match status" value="1"/>
</dbReference>
<evidence type="ECO:0000259" key="3">
    <source>
        <dbReference type="Pfam" id="PF19291"/>
    </source>
</evidence>
<dbReference type="EMBL" id="JANAFB010000032">
    <property type="protein sequence ID" value="MCP3426651.1"/>
    <property type="molecule type" value="Genomic_DNA"/>
</dbReference>
<organism evidence="4 5">
    <name type="scientific">Rothia santali</name>
    <dbReference type="NCBI Taxonomy" id="2949643"/>
    <lineage>
        <taxon>Bacteria</taxon>
        <taxon>Bacillati</taxon>
        <taxon>Actinomycetota</taxon>
        <taxon>Actinomycetes</taxon>
        <taxon>Micrococcales</taxon>
        <taxon>Micrococcaceae</taxon>
        <taxon>Rothia</taxon>
    </lineage>
</organism>
<feature type="compositionally biased region" description="Basic and acidic residues" evidence="1">
    <location>
        <begin position="1"/>
        <end position="18"/>
    </location>
</feature>
<dbReference type="GO" id="GO:0005975">
    <property type="term" value="P:carbohydrate metabolic process"/>
    <property type="evidence" value="ECO:0007669"/>
    <property type="project" value="InterPro"/>
</dbReference>
<dbReference type="SUPFAM" id="SSF48208">
    <property type="entry name" value="Six-hairpin glycosidases"/>
    <property type="match status" value="1"/>
</dbReference>
<reference evidence="4" key="1">
    <citation type="submission" date="2022-06" db="EMBL/GenBank/DDBJ databases">
        <title>Rothia sp. isolated from sandalwood seedling.</title>
        <authorList>
            <person name="Tuikhar N."/>
            <person name="Kirdat K."/>
            <person name="Thorat V."/>
            <person name="Swetha P."/>
            <person name="Padma S."/>
            <person name="Sundararaj R."/>
            <person name="Yadav A."/>
        </authorList>
    </citation>
    <scope>NUCLEOTIDE SEQUENCE</scope>
    <source>
        <strain evidence="4">AR01</strain>
    </source>
</reference>
<name>A0A9X2HC60_9MICC</name>
<dbReference type="Gene3D" id="1.50.10.10">
    <property type="match status" value="1"/>
</dbReference>
<dbReference type="InterPro" id="IPR045582">
    <property type="entry name" value="Trehalase-like_N"/>
</dbReference>
<dbReference type="PANTHER" id="PTHR31616">
    <property type="entry name" value="TREHALASE"/>
    <property type="match status" value="1"/>
</dbReference>
<dbReference type="InterPro" id="IPR012341">
    <property type="entry name" value="6hp_glycosidase-like_sf"/>
</dbReference>
<dbReference type="RefSeq" id="WP_254167614.1">
    <property type="nucleotide sequence ID" value="NZ_JANAFB010000032.1"/>
</dbReference>
<keyword evidence="4" id="KW-0378">Hydrolase</keyword>
<sequence>MAEKNRTADRAAAGEHALDAGTEDAAPASPSTPLEEYALLSDLATGALVSRDGSIDWLCLPRFDAPAMFSAILGGPEDGRWKLSAVGGRVVGRRYRSDSFILETLWRTETGRLRVTDFLPPKDGQSDLIRRVECLEGSVEVEHDLRLRFNYARSLPWFRRVPCPGGGDLDALLCNAGPDGVLISGPMLCATTEPTSDDAPHHAGGDGITTREYDLTHEGTHVLPDGATGTIDPDASGSLAPRLAGRFSLEAGETLDWNLTWFPSWAETPAPTDPDRALRATERYWSKWARKLQVNSPEGHLVMRSLLVLKALTHTDTGGIVAAPTASLPEHFGGERNWDYRYTWLRDAALTVEVIVAHGHAEGALHWRDWLLRAVAGDADRLRIMYGLGGERDLDEKELPHLAGYEGSRPVRVGNAAAEQYQADVVGEVMLALAELRDGGHEETEFSWGLQKALLDYTIANFDKKDHGIWEMRGDQHYFTHGRVMMWASFNEALRAVEEHGLDGDTERWEEYRERLREEIMEHGFDEELDSFTQTYDGREVDASLLQLPHTRFIEADDPRMLGTVARIERDLVDEHGLVHRYRTETGMDGLGGPEYPFLICAFWLVEQYANSGRVEDAHRLMNQLCSYASDTGLLAEEYDPESGRLAGNFPQAFSHLSLIRAADALQRARGNRV</sequence>
<dbReference type="GO" id="GO:0004553">
    <property type="term" value="F:hydrolase activity, hydrolyzing O-glycosyl compounds"/>
    <property type="evidence" value="ECO:0007669"/>
    <property type="project" value="TreeGrafter"/>
</dbReference>
<dbReference type="InterPro" id="IPR011613">
    <property type="entry name" value="GH15-like"/>
</dbReference>
<dbReference type="Proteomes" id="UP001139502">
    <property type="component" value="Unassembled WGS sequence"/>
</dbReference>